<dbReference type="AlphaFoldDB" id="A0AAD5M755"/>
<dbReference type="GO" id="GO:0006629">
    <property type="term" value="P:lipid metabolic process"/>
    <property type="evidence" value="ECO:0007669"/>
    <property type="project" value="UniProtKB-ARBA"/>
</dbReference>
<keyword evidence="4 5" id="KW-0408">Iron</keyword>
<dbReference type="InterPro" id="IPR001128">
    <property type="entry name" value="Cyt_P450"/>
</dbReference>
<keyword evidence="3 6" id="KW-0560">Oxidoreductase</keyword>
<protein>
    <recommendedName>
        <fullName evidence="10">Cytochrome P450</fullName>
    </recommendedName>
</protein>
<dbReference type="PROSITE" id="PS00086">
    <property type="entry name" value="CYTOCHROME_P450"/>
    <property type="match status" value="1"/>
</dbReference>
<keyword evidence="5 6" id="KW-0349">Heme</keyword>
<dbReference type="InterPro" id="IPR017972">
    <property type="entry name" value="Cyt_P450_CS"/>
</dbReference>
<evidence type="ECO:0000256" key="6">
    <source>
        <dbReference type="RuleBase" id="RU000461"/>
    </source>
</evidence>
<dbReference type="PRINTS" id="PR00463">
    <property type="entry name" value="EP450I"/>
</dbReference>
<dbReference type="EMBL" id="JAKCXM010000025">
    <property type="protein sequence ID" value="KAJ0407058.1"/>
    <property type="molecule type" value="Genomic_DNA"/>
</dbReference>
<dbReference type="SUPFAM" id="SSF48264">
    <property type="entry name" value="Cytochrome P450"/>
    <property type="match status" value="1"/>
</dbReference>
<evidence type="ECO:0000256" key="2">
    <source>
        <dbReference type="ARBA" id="ARBA00022723"/>
    </source>
</evidence>
<keyword evidence="7" id="KW-0812">Transmembrane</keyword>
<comment type="similarity">
    <text evidence="1 6">Belongs to the cytochrome P450 family.</text>
</comment>
<dbReference type="GO" id="GO:0020037">
    <property type="term" value="F:heme binding"/>
    <property type="evidence" value="ECO:0007669"/>
    <property type="project" value="InterPro"/>
</dbReference>
<evidence type="ECO:0000313" key="8">
    <source>
        <dbReference type="EMBL" id="KAJ0407058.1"/>
    </source>
</evidence>
<feature type="binding site" description="axial binding residue" evidence="5">
    <location>
        <position position="485"/>
    </location>
    <ligand>
        <name>heme</name>
        <dbReference type="ChEBI" id="CHEBI:30413"/>
    </ligand>
    <ligandPart>
        <name>Fe</name>
        <dbReference type="ChEBI" id="CHEBI:18248"/>
    </ligandPart>
</feature>
<organism evidence="8 9">
    <name type="scientific">Pythium insidiosum</name>
    <name type="common">Pythiosis disease agent</name>
    <dbReference type="NCBI Taxonomy" id="114742"/>
    <lineage>
        <taxon>Eukaryota</taxon>
        <taxon>Sar</taxon>
        <taxon>Stramenopiles</taxon>
        <taxon>Oomycota</taxon>
        <taxon>Peronosporomycetes</taxon>
        <taxon>Pythiales</taxon>
        <taxon>Pythiaceae</taxon>
        <taxon>Pythium</taxon>
    </lineage>
</organism>
<keyword evidence="6" id="KW-0503">Monooxygenase</keyword>
<evidence type="ECO:0000256" key="1">
    <source>
        <dbReference type="ARBA" id="ARBA00010617"/>
    </source>
</evidence>
<evidence type="ECO:0000256" key="4">
    <source>
        <dbReference type="ARBA" id="ARBA00023004"/>
    </source>
</evidence>
<keyword evidence="9" id="KW-1185">Reference proteome</keyword>
<dbReference type="Proteomes" id="UP001209570">
    <property type="component" value="Unassembled WGS sequence"/>
</dbReference>
<reference evidence="8" key="1">
    <citation type="submission" date="2021-12" db="EMBL/GenBank/DDBJ databases">
        <title>Prjna785345.</title>
        <authorList>
            <person name="Rujirawat T."/>
            <person name="Krajaejun T."/>
        </authorList>
    </citation>
    <scope>NUCLEOTIDE SEQUENCE</scope>
    <source>
        <strain evidence="8">Pi057C3</strain>
    </source>
</reference>
<keyword evidence="2 5" id="KW-0479">Metal-binding</keyword>
<feature type="transmembrane region" description="Helical" evidence="7">
    <location>
        <begin position="12"/>
        <end position="29"/>
    </location>
</feature>
<dbReference type="GO" id="GO:0016705">
    <property type="term" value="F:oxidoreductase activity, acting on paired donors, with incorporation or reduction of molecular oxygen"/>
    <property type="evidence" value="ECO:0007669"/>
    <property type="project" value="InterPro"/>
</dbReference>
<name>A0AAD5M755_PYTIN</name>
<evidence type="ECO:0000256" key="7">
    <source>
        <dbReference type="SAM" id="Phobius"/>
    </source>
</evidence>
<evidence type="ECO:0008006" key="10">
    <source>
        <dbReference type="Google" id="ProtNLM"/>
    </source>
</evidence>
<comment type="caution">
    <text evidence="8">The sequence shown here is derived from an EMBL/GenBank/DDBJ whole genome shotgun (WGS) entry which is preliminary data.</text>
</comment>
<gene>
    <name evidence="8" type="ORF">P43SY_005331</name>
</gene>
<dbReference type="GO" id="GO:0005506">
    <property type="term" value="F:iron ion binding"/>
    <property type="evidence" value="ECO:0007669"/>
    <property type="project" value="InterPro"/>
</dbReference>
<dbReference type="GO" id="GO:0004497">
    <property type="term" value="F:monooxygenase activity"/>
    <property type="evidence" value="ECO:0007669"/>
    <property type="project" value="UniProtKB-KW"/>
</dbReference>
<dbReference type="PRINTS" id="PR00385">
    <property type="entry name" value="P450"/>
</dbReference>
<dbReference type="PANTHER" id="PTHR24296">
    <property type="entry name" value="CYTOCHROME P450"/>
    <property type="match status" value="1"/>
</dbReference>
<dbReference type="InterPro" id="IPR036396">
    <property type="entry name" value="Cyt_P450_sf"/>
</dbReference>
<dbReference type="Pfam" id="PF00067">
    <property type="entry name" value="p450"/>
    <property type="match status" value="1"/>
</dbReference>
<sequence length="540" mass="60605">MTLALDASPSLLSSLASGSVVLLAAWLLFPDSRRRAIAALPCPPSTLPLVGNTLDLMFFQLPRLHDWITEQCLRLGGRTWRLDVLGAPPLVVVSSVAAFEDVLKTQFEVFDKGPRMNRIFRSVAGDGIVAVDGDKWRQQRKALSHLFTRRQFRDAISEAIHRNVQQLGHVLELTATRGSTLDLGEAFHAFAFDTFTEIAFGLKPSALEMVAKGHEDPFLSAMTETFKCIELRFHQPDWLWQLKSAVNVGTERKLKQMVELMDERAYAIINEALAQRHAREADGQVSRRVDAVSLAMDHIDELRGPIKDKADEAARTKYLRDVSMTVIGAGKDTTGTTLQWFVIMIARFPPVLERIREELRRELPRLYSDPAFVPSMEDVESLVYLDAVIHENLRVNPLIPLNAKEANRDVTLCDGTFIKKGTRVYIPSYALARMPSVWGSDAAEFKPERWLESAEPDDPRGRHGQRLRTVSPYQFVSFHAGPRICLGMNFALVELKTTLAYLLSKFDLTPLRPPEAYSYDIASSLAVKGPLLARVSKLKT</sequence>
<keyword evidence="7" id="KW-1133">Transmembrane helix</keyword>
<evidence type="ECO:0000313" key="9">
    <source>
        <dbReference type="Proteomes" id="UP001209570"/>
    </source>
</evidence>
<keyword evidence="7" id="KW-0472">Membrane</keyword>
<evidence type="ECO:0000256" key="5">
    <source>
        <dbReference type="PIRSR" id="PIRSR602401-1"/>
    </source>
</evidence>
<evidence type="ECO:0000256" key="3">
    <source>
        <dbReference type="ARBA" id="ARBA00023002"/>
    </source>
</evidence>
<dbReference type="InterPro" id="IPR002401">
    <property type="entry name" value="Cyt_P450_E_grp-I"/>
</dbReference>
<accession>A0AAD5M755</accession>
<proteinExistence type="inferred from homology"/>
<dbReference type="Gene3D" id="1.10.630.10">
    <property type="entry name" value="Cytochrome P450"/>
    <property type="match status" value="1"/>
</dbReference>
<comment type="cofactor">
    <cofactor evidence="5">
        <name>heme</name>
        <dbReference type="ChEBI" id="CHEBI:30413"/>
    </cofactor>
</comment>